<keyword evidence="3" id="KW-1185">Reference proteome</keyword>
<dbReference type="PANTHER" id="PTHR18964">
    <property type="entry name" value="ROK (REPRESSOR, ORF, KINASE) FAMILY"/>
    <property type="match status" value="1"/>
</dbReference>
<comment type="similarity">
    <text evidence="1">Belongs to the ROK (NagC/XylR) family.</text>
</comment>
<dbReference type="RefSeq" id="WP_045257144.1">
    <property type="nucleotide sequence ID" value="NZ_JYJB01000008.1"/>
</dbReference>
<organism evidence="2 3">
    <name type="scientific">Microbacterium hydrocarbonoxydans</name>
    <dbReference type="NCBI Taxonomy" id="273678"/>
    <lineage>
        <taxon>Bacteria</taxon>
        <taxon>Bacillati</taxon>
        <taxon>Actinomycetota</taxon>
        <taxon>Actinomycetes</taxon>
        <taxon>Micrococcales</taxon>
        <taxon>Microbacteriaceae</taxon>
        <taxon>Microbacterium</taxon>
    </lineage>
</organism>
<comment type="caution">
    <text evidence="2">The sequence shown here is derived from an EMBL/GenBank/DDBJ whole genome shotgun (WGS) entry which is preliminary data.</text>
</comment>
<dbReference type="AlphaFoldDB" id="A0A0M2HM94"/>
<dbReference type="Gene3D" id="3.30.420.40">
    <property type="match status" value="2"/>
</dbReference>
<dbReference type="SUPFAM" id="SSF53067">
    <property type="entry name" value="Actin-like ATPase domain"/>
    <property type="match status" value="1"/>
</dbReference>
<accession>A0A0M2HM94</accession>
<protein>
    <submittedName>
        <fullName evidence="2">N-acetylglucosamine repressor</fullName>
    </submittedName>
</protein>
<dbReference type="InterPro" id="IPR000600">
    <property type="entry name" value="ROK"/>
</dbReference>
<dbReference type="PATRIC" id="fig|273678.4.peg.1488"/>
<reference evidence="2 3" key="1">
    <citation type="submission" date="2015-02" db="EMBL/GenBank/DDBJ databases">
        <title>Draft genome sequences of ten Microbacterium spp. with emphasis on heavy metal contaminated environments.</title>
        <authorList>
            <person name="Corretto E."/>
        </authorList>
    </citation>
    <scope>NUCLEOTIDE SEQUENCE [LARGE SCALE GENOMIC DNA]</scope>
    <source>
        <strain evidence="2 3">SA35</strain>
    </source>
</reference>
<dbReference type="Pfam" id="PF00480">
    <property type="entry name" value="ROK"/>
    <property type="match status" value="1"/>
</dbReference>
<dbReference type="EMBL" id="JYJB01000008">
    <property type="protein sequence ID" value="KJL47862.1"/>
    <property type="molecule type" value="Genomic_DNA"/>
</dbReference>
<dbReference type="OrthoDB" id="8772678at2"/>
<evidence type="ECO:0000313" key="2">
    <source>
        <dbReference type="EMBL" id="KJL47862.1"/>
    </source>
</evidence>
<proteinExistence type="inferred from homology"/>
<dbReference type="STRING" id="273678.RS84_01490"/>
<name>A0A0M2HM94_9MICO</name>
<dbReference type="PANTHER" id="PTHR18964:SF149">
    <property type="entry name" value="BIFUNCTIONAL UDP-N-ACETYLGLUCOSAMINE 2-EPIMERASE_N-ACETYLMANNOSAMINE KINASE"/>
    <property type="match status" value="1"/>
</dbReference>
<evidence type="ECO:0000256" key="1">
    <source>
        <dbReference type="ARBA" id="ARBA00006479"/>
    </source>
</evidence>
<gene>
    <name evidence="2" type="primary">nagC_5</name>
    <name evidence="2" type="ORF">RS84_01490</name>
</gene>
<sequence>MSDGIRIGIDIGGTSTRAVAIDAEGTVLMENQFATLQGADAVLSLVCALVAELRDRSGRPLLGVGVGVPGVVEWPDGLVAHAVNIGVERLALGRELSERLDTPVWVDNDVNVAALGAARIYPGGGSLGFLNVGTGLAAGVILEGALWRGTRGVVGEIGHVAIDPAAGRCPCGQMGCLELIASGSALARALPRGVTPGALTSRLLLDSADVRTAFDAWVRGVAMAARMLVLSVGVDRVVVGGGAAALGTLLHDALVDVFDAWSKESPFIASLRLPDRTFVGVPDRTATLGAALLVESAPELHPRER</sequence>
<evidence type="ECO:0000313" key="3">
    <source>
        <dbReference type="Proteomes" id="UP000033900"/>
    </source>
</evidence>
<dbReference type="Proteomes" id="UP000033900">
    <property type="component" value="Unassembled WGS sequence"/>
</dbReference>
<dbReference type="InterPro" id="IPR043129">
    <property type="entry name" value="ATPase_NBD"/>
</dbReference>